<keyword evidence="1" id="KW-0732">Signal</keyword>
<protein>
    <submittedName>
        <fullName evidence="3">Uncharacterized protein LOC109484608</fullName>
    </submittedName>
</protein>
<evidence type="ECO:0000313" key="3">
    <source>
        <dbReference type="RefSeq" id="XP_019643510.1"/>
    </source>
</evidence>
<dbReference type="Proteomes" id="UP000515135">
    <property type="component" value="Unplaced"/>
</dbReference>
<keyword evidence="2" id="KW-1185">Reference proteome</keyword>
<reference evidence="3" key="1">
    <citation type="submission" date="2025-08" db="UniProtKB">
        <authorList>
            <consortium name="RefSeq"/>
        </authorList>
    </citation>
    <scope>IDENTIFICATION</scope>
    <source>
        <tissue evidence="3">Gonad</tissue>
    </source>
</reference>
<gene>
    <name evidence="3" type="primary">LOC109484608</name>
</gene>
<dbReference type="OrthoDB" id="5985519at2759"/>
<accession>A0A6P4ZQM4</accession>
<feature type="chain" id="PRO_5027729576" evidence="1">
    <location>
        <begin position="23"/>
        <end position="186"/>
    </location>
</feature>
<dbReference type="KEGG" id="bbel:109484608"/>
<name>A0A6P4ZQM4_BRABE</name>
<dbReference type="GeneID" id="109484608"/>
<dbReference type="RefSeq" id="XP_019643510.1">
    <property type="nucleotide sequence ID" value="XM_019787951.1"/>
</dbReference>
<organism evidence="2 3">
    <name type="scientific">Branchiostoma belcheri</name>
    <name type="common">Amphioxus</name>
    <dbReference type="NCBI Taxonomy" id="7741"/>
    <lineage>
        <taxon>Eukaryota</taxon>
        <taxon>Metazoa</taxon>
        <taxon>Chordata</taxon>
        <taxon>Cephalochordata</taxon>
        <taxon>Leptocardii</taxon>
        <taxon>Amphioxiformes</taxon>
        <taxon>Branchiostomatidae</taxon>
        <taxon>Branchiostoma</taxon>
    </lineage>
</organism>
<proteinExistence type="predicted"/>
<sequence>MVERSLSYLFVFFLPVIVVIQGSHHGGEEDYGNVSCPGTRPRRYDVTDFGDPRFFQGWADVTGQGAAHDYCRIVSPAPGLMYLSCALAGTAGESQYNYNSIGENGEWFDEGFPNTWYMKDEDGDGRDDFCRCVGIGTNTRVACMKAGEKGFYGSAAQGGDQKTFTAPNSPTDCRDRTVHPLFGAQN</sequence>
<dbReference type="AlphaFoldDB" id="A0A6P4ZQM4"/>
<feature type="signal peptide" evidence="1">
    <location>
        <begin position="1"/>
        <end position="22"/>
    </location>
</feature>
<evidence type="ECO:0000313" key="2">
    <source>
        <dbReference type="Proteomes" id="UP000515135"/>
    </source>
</evidence>
<evidence type="ECO:0000256" key="1">
    <source>
        <dbReference type="SAM" id="SignalP"/>
    </source>
</evidence>